<organism evidence="1">
    <name type="scientific">uncultured Caudovirales phage</name>
    <dbReference type="NCBI Taxonomy" id="2100421"/>
    <lineage>
        <taxon>Viruses</taxon>
        <taxon>Duplodnaviria</taxon>
        <taxon>Heunggongvirae</taxon>
        <taxon>Uroviricota</taxon>
        <taxon>Caudoviricetes</taxon>
        <taxon>Peduoviridae</taxon>
        <taxon>Maltschvirus</taxon>
        <taxon>Maltschvirus maltsch</taxon>
    </lineage>
</organism>
<name>A0A6J5KMS2_9CAUD</name>
<reference evidence="1" key="1">
    <citation type="submission" date="2020-04" db="EMBL/GenBank/DDBJ databases">
        <authorList>
            <person name="Chiriac C."/>
            <person name="Salcher M."/>
            <person name="Ghai R."/>
            <person name="Kavagutti S V."/>
        </authorList>
    </citation>
    <scope>NUCLEOTIDE SEQUENCE</scope>
</reference>
<proteinExistence type="predicted"/>
<accession>A0A6J5KMS2</accession>
<gene>
    <name evidence="1" type="ORF">UFOVP36_56</name>
</gene>
<dbReference type="EMBL" id="LR796164">
    <property type="protein sequence ID" value="CAB4122506.1"/>
    <property type="molecule type" value="Genomic_DNA"/>
</dbReference>
<sequence length="91" mass="10409">MNIIERIEARVTENKASVKTYKTADRAAATAAKLAKEFEEGHDSEISIRYSVIILPTTQRWTVIFKLTEWINRANQGTYLGHFSQQGFFTV</sequence>
<evidence type="ECO:0000313" key="1">
    <source>
        <dbReference type="EMBL" id="CAB4122506.1"/>
    </source>
</evidence>
<protein>
    <submittedName>
        <fullName evidence="1">Uncharacterized protein</fullName>
    </submittedName>
</protein>